<evidence type="ECO:0000256" key="2">
    <source>
        <dbReference type="ARBA" id="ARBA00022801"/>
    </source>
</evidence>
<evidence type="ECO:0000259" key="4">
    <source>
        <dbReference type="Pfam" id="PF01095"/>
    </source>
</evidence>
<sequence length="99" mass="11315">MQYKEATKFQDTLYARYGQQFYRECNISDTVDFIFGDASDVFQNCMIYAKLPMQEQDNTITAHGRNKESEATGFSMQNCSILSWHDLVASNGSVKTYLG</sequence>
<dbReference type="GO" id="GO:0045490">
    <property type="term" value="P:pectin catabolic process"/>
    <property type="evidence" value="ECO:0007669"/>
    <property type="project" value="UniProtKB-UniPathway"/>
</dbReference>
<reference evidence="6" key="1">
    <citation type="journal article" date="2017" name="Nat. Commun.">
        <title>The asparagus genome sheds light on the origin and evolution of a young Y chromosome.</title>
        <authorList>
            <person name="Harkess A."/>
            <person name="Zhou J."/>
            <person name="Xu C."/>
            <person name="Bowers J.E."/>
            <person name="Van der Hulst R."/>
            <person name="Ayyampalayam S."/>
            <person name="Mercati F."/>
            <person name="Riccardi P."/>
            <person name="McKain M.R."/>
            <person name="Kakrana A."/>
            <person name="Tang H."/>
            <person name="Ray J."/>
            <person name="Groenendijk J."/>
            <person name="Arikit S."/>
            <person name="Mathioni S.M."/>
            <person name="Nakano M."/>
            <person name="Shan H."/>
            <person name="Telgmann-Rauber A."/>
            <person name="Kanno A."/>
            <person name="Yue Z."/>
            <person name="Chen H."/>
            <person name="Li W."/>
            <person name="Chen Y."/>
            <person name="Xu X."/>
            <person name="Zhang Y."/>
            <person name="Luo S."/>
            <person name="Chen H."/>
            <person name="Gao J."/>
            <person name="Mao Z."/>
            <person name="Pires J.C."/>
            <person name="Luo M."/>
            <person name="Kudrna D."/>
            <person name="Wing R.A."/>
            <person name="Meyers B.C."/>
            <person name="Yi K."/>
            <person name="Kong H."/>
            <person name="Lavrijsen P."/>
            <person name="Sunseri F."/>
            <person name="Falavigna A."/>
            <person name="Ye Y."/>
            <person name="Leebens-Mack J.H."/>
            <person name="Chen G."/>
        </authorList>
    </citation>
    <scope>NUCLEOTIDE SEQUENCE [LARGE SCALE GENOMIC DNA]</scope>
    <source>
        <strain evidence="6">cv. DH0086</strain>
    </source>
</reference>
<dbReference type="PANTHER" id="PTHR31707">
    <property type="entry name" value="PECTINESTERASE"/>
    <property type="match status" value="1"/>
</dbReference>
<gene>
    <name evidence="5" type="ORF">A4U43_C04F3380</name>
</gene>
<keyword evidence="3" id="KW-0063">Aspartyl esterase</keyword>
<evidence type="ECO:0000256" key="3">
    <source>
        <dbReference type="ARBA" id="ARBA00023085"/>
    </source>
</evidence>
<dbReference type="InterPro" id="IPR011050">
    <property type="entry name" value="Pectin_lyase_fold/virulence"/>
</dbReference>
<evidence type="ECO:0000313" key="6">
    <source>
        <dbReference type="Proteomes" id="UP000243459"/>
    </source>
</evidence>
<name>A0A5P1F3E4_ASPOF</name>
<protein>
    <recommendedName>
        <fullName evidence="4">Pectinesterase catalytic domain-containing protein</fullName>
    </recommendedName>
</protein>
<organism evidence="5 6">
    <name type="scientific">Asparagus officinalis</name>
    <name type="common">Garden asparagus</name>
    <dbReference type="NCBI Taxonomy" id="4686"/>
    <lineage>
        <taxon>Eukaryota</taxon>
        <taxon>Viridiplantae</taxon>
        <taxon>Streptophyta</taxon>
        <taxon>Embryophyta</taxon>
        <taxon>Tracheophyta</taxon>
        <taxon>Spermatophyta</taxon>
        <taxon>Magnoliopsida</taxon>
        <taxon>Liliopsida</taxon>
        <taxon>Asparagales</taxon>
        <taxon>Asparagaceae</taxon>
        <taxon>Asparagoideae</taxon>
        <taxon>Asparagus</taxon>
    </lineage>
</organism>
<comment type="pathway">
    <text evidence="1">Glycan metabolism; pectin degradation; 2-dehydro-3-deoxy-D-gluconate from pectin: step 1/5.</text>
</comment>
<dbReference type="Gene3D" id="2.160.20.10">
    <property type="entry name" value="Single-stranded right-handed beta-helix, Pectin lyase-like"/>
    <property type="match status" value="1"/>
</dbReference>
<dbReference type="SUPFAM" id="SSF51126">
    <property type="entry name" value="Pectin lyase-like"/>
    <property type="match status" value="1"/>
</dbReference>
<dbReference type="Proteomes" id="UP000243459">
    <property type="component" value="Chromosome 4"/>
</dbReference>
<dbReference type="InterPro" id="IPR000070">
    <property type="entry name" value="Pectinesterase_cat"/>
</dbReference>
<dbReference type="EMBL" id="CM007384">
    <property type="protein sequence ID" value="ONK70970.1"/>
    <property type="molecule type" value="Genomic_DNA"/>
</dbReference>
<dbReference type="InterPro" id="IPR012334">
    <property type="entry name" value="Pectin_lyas_fold"/>
</dbReference>
<dbReference type="GO" id="GO:0042545">
    <property type="term" value="P:cell wall modification"/>
    <property type="evidence" value="ECO:0007669"/>
    <property type="project" value="InterPro"/>
</dbReference>
<dbReference type="OMA" id="DNTITAH"/>
<dbReference type="Pfam" id="PF01095">
    <property type="entry name" value="Pectinesterase"/>
    <property type="match status" value="1"/>
</dbReference>
<keyword evidence="6" id="KW-1185">Reference proteome</keyword>
<feature type="domain" description="Pectinesterase catalytic" evidence="4">
    <location>
        <begin position="7"/>
        <end position="99"/>
    </location>
</feature>
<proteinExistence type="predicted"/>
<accession>A0A5P1F3E4</accession>
<dbReference type="Gramene" id="ONK70970">
    <property type="protein sequence ID" value="ONK70970"/>
    <property type="gene ID" value="A4U43_C04F3380"/>
</dbReference>
<evidence type="ECO:0000313" key="5">
    <source>
        <dbReference type="EMBL" id="ONK70970.1"/>
    </source>
</evidence>
<dbReference type="UniPathway" id="UPA00545">
    <property type="reaction ID" value="UER00823"/>
</dbReference>
<evidence type="ECO:0000256" key="1">
    <source>
        <dbReference type="ARBA" id="ARBA00005184"/>
    </source>
</evidence>
<dbReference type="GO" id="GO:0030599">
    <property type="term" value="F:pectinesterase activity"/>
    <property type="evidence" value="ECO:0007669"/>
    <property type="project" value="InterPro"/>
</dbReference>
<keyword evidence="2" id="KW-0378">Hydrolase</keyword>
<dbReference type="AlphaFoldDB" id="A0A5P1F3E4"/>